<dbReference type="AlphaFoldDB" id="A0A9Q1EJL8"/>
<dbReference type="EMBL" id="JAINUF010000016">
    <property type="protein sequence ID" value="KAJ8340026.1"/>
    <property type="molecule type" value="Genomic_DNA"/>
</dbReference>
<proteinExistence type="predicted"/>
<organism evidence="1 2">
    <name type="scientific">Synaphobranchus kaupii</name>
    <name type="common">Kaup's arrowtooth eel</name>
    <dbReference type="NCBI Taxonomy" id="118154"/>
    <lineage>
        <taxon>Eukaryota</taxon>
        <taxon>Metazoa</taxon>
        <taxon>Chordata</taxon>
        <taxon>Craniata</taxon>
        <taxon>Vertebrata</taxon>
        <taxon>Euteleostomi</taxon>
        <taxon>Actinopterygii</taxon>
        <taxon>Neopterygii</taxon>
        <taxon>Teleostei</taxon>
        <taxon>Anguilliformes</taxon>
        <taxon>Synaphobranchidae</taxon>
        <taxon>Synaphobranchus</taxon>
    </lineage>
</organism>
<keyword evidence="2" id="KW-1185">Reference proteome</keyword>
<evidence type="ECO:0000313" key="1">
    <source>
        <dbReference type="EMBL" id="KAJ8340026.1"/>
    </source>
</evidence>
<accession>A0A9Q1EJL8</accession>
<name>A0A9Q1EJL8_SYNKA</name>
<evidence type="ECO:0000313" key="2">
    <source>
        <dbReference type="Proteomes" id="UP001152622"/>
    </source>
</evidence>
<dbReference type="Proteomes" id="UP001152622">
    <property type="component" value="Chromosome 16"/>
</dbReference>
<comment type="caution">
    <text evidence="1">The sequence shown here is derived from an EMBL/GenBank/DDBJ whole genome shotgun (WGS) entry which is preliminary data.</text>
</comment>
<reference evidence="1" key="1">
    <citation type="journal article" date="2023" name="Science">
        <title>Genome structures resolve the early diversification of teleost fishes.</title>
        <authorList>
            <person name="Parey E."/>
            <person name="Louis A."/>
            <person name="Montfort J."/>
            <person name="Bouchez O."/>
            <person name="Roques C."/>
            <person name="Iampietro C."/>
            <person name="Lluch J."/>
            <person name="Castinel A."/>
            <person name="Donnadieu C."/>
            <person name="Desvignes T."/>
            <person name="Floi Bucao C."/>
            <person name="Jouanno E."/>
            <person name="Wen M."/>
            <person name="Mejri S."/>
            <person name="Dirks R."/>
            <person name="Jansen H."/>
            <person name="Henkel C."/>
            <person name="Chen W.J."/>
            <person name="Zahm M."/>
            <person name="Cabau C."/>
            <person name="Klopp C."/>
            <person name="Thompson A.W."/>
            <person name="Robinson-Rechavi M."/>
            <person name="Braasch I."/>
            <person name="Lecointre G."/>
            <person name="Bobe J."/>
            <person name="Postlethwait J.H."/>
            <person name="Berthelot C."/>
            <person name="Roest Crollius H."/>
            <person name="Guiguen Y."/>
        </authorList>
    </citation>
    <scope>NUCLEOTIDE SEQUENCE</scope>
    <source>
        <strain evidence="1">WJC10195</strain>
    </source>
</reference>
<sequence>MPRVRSRSSPRNWKSGKRQLLAASRSPAAAVRRRAVPLDGPQSLKFPDLTGGFVPSLFFSLCGHCHKALPLWLLPGPAIQQWWSAVNGEVVSGQGCAVWHRVLCYRHHLCTWASPANTSIPIRPPCPPPVPTANPCPKGQPSAWRSESLGLSGPLFYCAPPQMGFDWARAWPGQRDAGEQMEQVHQAVGDY</sequence>
<protein>
    <submittedName>
        <fullName evidence="1">Uncharacterized protein</fullName>
    </submittedName>
</protein>
<gene>
    <name evidence="1" type="ORF">SKAU_G00346590</name>
</gene>